<dbReference type="GO" id="GO:0003723">
    <property type="term" value="F:RNA binding"/>
    <property type="evidence" value="ECO:0007669"/>
    <property type="project" value="InterPro"/>
</dbReference>
<dbReference type="InterPro" id="IPR046848">
    <property type="entry name" value="E_motif"/>
</dbReference>
<name>A0A835KBJ2_9POAL</name>
<dbReference type="SUPFAM" id="SSF48452">
    <property type="entry name" value="TPR-like"/>
    <property type="match status" value="1"/>
</dbReference>
<protein>
    <recommendedName>
        <fullName evidence="6">Pentatricopeptide repeat-containing protein</fullName>
    </recommendedName>
</protein>
<gene>
    <name evidence="4" type="ORF">HU200_021131</name>
</gene>
<dbReference type="InterPro" id="IPR046960">
    <property type="entry name" value="PPR_At4g14850-like_plant"/>
</dbReference>
<evidence type="ECO:0000256" key="1">
    <source>
        <dbReference type="ARBA" id="ARBA00022737"/>
    </source>
</evidence>
<proteinExistence type="predicted"/>
<keyword evidence="5" id="KW-1185">Reference proteome</keyword>
<dbReference type="InterPro" id="IPR011990">
    <property type="entry name" value="TPR-like_helical_dom_sf"/>
</dbReference>
<dbReference type="AlphaFoldDB" id="A0A835KBJ2"/>
<comment type="caution">
    <text evidence="4">The sequence shown here is derived from an EMBL/GenBank/DDBJ whole genome shotgun (WGS) entry which is preliminary data.</text>
</comment>
<feature type="repeat" description="PPR" evidence="3">
    <location>
        <begin position="142"/>
        <end position="176"/>
    </location>
</feature>
<dbReference type="GO" id="GO:0009451">
    <property type="term" value="P:RNA modification"/>
    <property type="evidence" value="ECO:0007669"/>
    <property type="project" value="InterPro"/>
</dbReference>
<evidence type="ECO:0000313" key="4">
    <source>
        <dbReference type="EMBL" id="KAF8724117.1"/>
    </source>
</evidence>
<dbReference type="EMBL" id="JACEFO010001663">
    <property type="protein sequence ID" value="KAF8724117.1"/>
    <property type="molecule type" value="Genomic_DNA"/>
</dbReference>
<dbReference type="Gramene" id="Dexi5A01G0011620.1">
    <property type="protein sequence ID" value="Dexi5A01G0011620.1:cds"/>
    <property type="gene ID" value="Dexi5A01G0011620"/>
</dbReference>
<evidence type="ECO:0000256" key="3">
    <source>
        <dbReference type="PROSITE-ProRule" id="PRU00708"/>
    </source>
</evidence>
<dbReference type="NCBIfam" id="TIGR00756">
    <property type="entry name" value="PPR"/>
    <property type="match status" value="5"/>
</dbReference>
<dbReference type="InterPro" id="IPR002885">
    <property type="entry name" value="PPR_rpt"/>
</dbReference>
<feature type="repeat" description="PPR" evidence="3">
    <location>
        <begin position="111"/>
        <end position="141"/>
    </location>
</feature>
<keyword evidence="1" id="KW-0677">Repeat</keyword>
<dbReference type="PANTHER" id="PTHR47926">
    <property type="entry name" value="PENTATRICOPEPTIDE REPEAT-CONTAINING PROTEIN"/>
    <property type="match status" value="1"/>
</dbReference>
<dbReference type="PROSITE" id="PS51375">
    <property type="entry name" value="PPR"/>
    <property type="match status" value="3"/>
</dbReference>
<evidence type="ECO:0000256" key="2">
    <source>
        <dbReference type="ARBA" id="ARBA00022946"/>
    </source>
</evidence>
<evidence type="ECO:0008006" key="6">
    <source>
        <dbReference type="Google" id="ProtNLM"/>
    </source>
</evidence>
<organism evidence="4 5">
    <name type="scientific">Digitaria exilis</name>
    <dbReference type="NCBI Taxonomy" id="1010633"/>
    <lineage>
        <taxon>Eukaryota</taxon>
        <taxon>Viridiplantae</taxon>
        <taxon>Streptophyta</taxon>
        <taxon>Embryophyta</taxon>
        <taxon>Tracheophyta</taxon>
        <taxon>Spermatophyta</taxon>
        <taxon>Magnoliopsida</taxon>
        <taxon>Liliopsida</taxon>
        <taxon>Poales</taxon>
        <taxon>Poaceae</taxon>
        <taxon>PACMAD clade</taxon>
        <taxon>Panicoideae</taxon>
        <taxon>Panicodae</taxon>
        <taxon>Paniceae</taxon>
        <taxon>Anthephorinae</taxon>
        <taxon>Digitaria</taxon>
    </lineage>
</organism>
<dbReference type="OrthoDB" id="185373at2759"/>
<keyword evidence="2" id="KW-0809">Transit peptide</keyword>
<sequence>MPPLPPLPPALHRVLSLLPRVASPCQLLQAHAFLLPRGGHRHPRLLSALLLASLRLAPRHHHAHAAALLRRVHPSVSIRAAARLPPRLLGGSLLGPQLHSLLLRAGLAASDTHVSANLIQAYCACGRVSAARGVFDEMHERDVVAWNVMIAGYVQSGDLFSARELFDVMPERNVVSWTTVIGAYAQMKQPEEAVEVFRRMQVEEGIEPDGVALLSVLSACGDLGAVDLGEWVHMFVVRRGLFQKIPLMNAIIDMYVKCGCIKKAVEVFEGMEEKRVVTWTTLIAGFALHGLGLQAVEMFRRMERENVAPNDVTFLALLSACSHVGLTDLGRCYFNVMVSQYGMKPRVEHYGCMVDILGRAGCLAEAQDLVQEMPFKANAAIWGALLSAARTHGDTGLGEQALLRLIELEPHNSGNYILLSNIYAEQERWNDVRELRKAMKERGLRNVPGASSIEIDGMVHEFTSRDGSHPSLHRICKVLCEINTTMKSVGFAAVLHEVLHDMEEG</sequence>
<dbReference type="FunFam" id="1.25.40.10:FF:000242">
    <property type="entry name" value="Pentatricopeptide repeat-containing protein"/>
    <property type="match status" value="1"/>
</dbReference>
<dbReference type="FunFam" id="1.25.40.10:FF:000348">
    <property type="entry name" value="Pentatricopeptide repeat-containing protein chloroplastic"/>
    <property type="match status" value="1"/>
</dbReference>
<accession>A0A835KBJ2</accession>
<dbReference type="Pfam" id="PF01535">
    <property type="entry name" value="PPR"/>
    <property type="match status" value="3"/>
</dbReference>
<reference evidence="4" key="1">
    <citation type="submission" date="2020-07" db="EMBL/GenBank/DDBJ databases">
        <title>Genome sequence and genetic diversity analysis of an under-domesticated orphan crop, white fonio (Digitaria exilis).</title>
        <authorList>
            <person name="Bennetzen J.L."/>
            <person name="Chen S."/>
            <person name="Ma X."/>
            <person name="Wang X."/>
            <person name="Yssel A.E.J."/>
            <person name="Chaluvadi S.R."/>
            <person name="Johnson M."/>
            <person name="Gangashetty P."/>
            <person name="Hamidou F."/>
            <person name="Sanogo M.D."/>
            <person name="Zwaenepoel A."/>
            <person name="Wallace J."/>
            <person name="Van De Peer Y."/>
            <person name="Van Deynze A."/>
        </authorList>
    </citation>
    <scope>NUCLEOTIDE SEQUENCE</scope>
    <source>
        <tissue evidence="4">Leaves</tissue>
    </source>
</reference>
<dbReference type="Pfam" id="PF20431">
    <property type="entry name" value="E_motif"/>
    <property type="match status" value="1"/>
</dbReference>
<dbReference type="Pfam" id="PF13041">
    <property type="entry name" value="PPR_2"/>
    <property type="match status" value="2"/>
</dbReference>
<evidence type="ECO:0000313" key="5">
    <source>
        <dbReference type="Proteomes" id="UP000636709"/>
    </source>
</evidence>
<dbReference type="PANTHER" id="PTHR47926:SF432">
    <property type="entry name" value="(WILD MALAYSIAN BANANA) HYPOTHETICAL PROTEIN"/>
    <property type="match status" value="1"/>
</dbReference>
<feature type="repeat" description="PPR" evidence="3">
    <location>
        <begin position="275"/>
        <end position="309"/>
    </location>
</feature>
<dbReference type="Gene3D" id="1.25.40.10">
    <property type="entry name" value="Tetratricopeptide repeat domain"/>
    <property type="match status" value="3"/>
</dbReference>
<dbReference type="Proteomes" id="UP000636709">
    <property type="component" value="Unassembled WGS sequence"/>
</dbReference>